<reference evidence="5 6" key="1">
    <citation type="submission" date="2024-08" db="EMBL/GenBank/DDBJ databases">
        <title>Clostridium lapicellarii sp. nov., and Clostridium renhuaiense sp. nov., two species isolated from the mud in a fermentation cellar used for producing sauce-flavour Chinese liquors.</title>
        <authorList>
            <person name="Yang F."/>
            <person name="Wang H."/>
            <person name="Chen L.Q."/>
            <person name="Zhou N."/>
            <person name="Lu J.J."/>
            <person name="Pu X.X."/>
            <person name="Wan B."/>
            <person name="Wang L."/>
            <person name="Liu S.J."/>
        </authorList>
    </citation>
    <scope>NUCLEOTIDE SEQUENCE [LARGE SCALE GENOMIC DNA]</scope>
    <source>
        <strain evidence="5 6">MT-5</strain>
    </source>
</reference>
<dbReference type="InterPro" id="IPR036188">
    <property type="entry name" value="FAD/NAD-bd_sf"/>
</dbReference>
<keyword evidence="1" id="KW-0479">Metal-binding</keyword>
<gene>
    <name evidence="5" type="primary">ygfK</name>
    <name evidence="5" type="ORF">AB8U03_11345</name>
</gene>
<dbReference type="SUPFAM" id="SSF46548">
    <property type="entry name" value="alpha-helical ferredoxin"/>
    <property type="match status" value="2"/>
</dbReference>
<keyword evidence="6" id="KW-1185">Reference proteome</keyword>
<organism evidence="5 6">
    <name type="scientific">Clostridium moutaii</name>
    <dbReference type="NCBI Taxonomy" id="3240932"/>
    <lineage>
        <taxon>Bacteria</taxon>
        <taxon>Bacillati</taxon>
        <taxon>Bacillota</taxon>
        <taxon>Clostridia</taxon>
        <taxon>Eubacteriales</taxon>
        <taxon>Clostridiaceae</taxon>
        <taxon>Clostridium</taxon>
    </lineage>
</organism>
<evidence type="ECO:0000256" key="3">
    <source>
        <dbReference type="ARBA" id="ARBA00023014"/>
    </source>
</evidence>
<dbReference type="InterPro" id="IPR017896">
    <property type="entry name" value="4Fe4S_Fe-S-bd"/>
</dbReference>
<dbReference type="RefSeq" id="WP_369704670.1">
    <property type="nucleotide sequence ID" value="NZ_JBGEWD010000010.1"/>
</dbReference>
<dbReference type="PANTHER" id="PTHR42783">
    <property type="entry name" value="GLUTAMATE SYNTHASE [NADPH] SMALL CHAIN"/>
    <property type="match status" value="1"/>
</dbReference>
<dbReference type="InterPro" id="IPR023753">
    <property type="entry name" value="FAD/NAD-binding_dom"/>
</dbReference>
<evidence type="ECO:0000256" key="1">
    <source>
        <dbReference type="ARBA" id="ARBA00022723"/>
    </source>
</evidence>
<dbReference type="Gene3D" id="3.50.50.60">
    <property type="entry name" value="FAD/NAD(P)-binding domain"/>
    <property type="match status" value="2"/>
</dbReference>
<dbReference type="PROSITE" id="PS51379">
    <property type="entry name" value="4FE4S_FER_2"/>
    <property type="match status" value="1"/>
</dbReference>
<sequence length="1006" mass="112576">MSDKMRPISFEKMVNWTIKELNTNGTIFGIHKNKFYKNKGQKSTIIFNERLSSPLGPAAGPNSQLTQNIVASYLAGSRFIELKTVQTIDGEDLPVAKPCIYAQDECYNVEWSTELRVQEAFDEYIKAWFLLHVLMKELNLSEKRDFIFNMSVGYDLKGIQSPKIDAYIEGMKNASGTKIWKECKEVLSSHMNLFNKFNEKDLNEIATGVCSSITLSTLHGCPPEEIEKISNYLLKEKHLNTFIKMNPTLLGEKFARDTFNSMGYDYVSLNANHFTKDLQYADGVAMLKRLKHTAAQSNLEIGVKLTNTLPVKIVNDELPGEEMYMSGRSLFPLTITLASKLSKEFDGNLQISYSGGADFFNVDKILATGIQPITFATTILKPGGYERVTQMAEKVEEQLKGAFSGIDTTKLEELARESFTDKHHLKELRTVDCRKISMELPIYDCSIAPCTIGCPINQQVPEYIALVGDKRYDEAFSVIVKDNASPAITGTICNHNCQYKCTRLDYDESVLIRNMKKIAVLNSQDKYIEGIKPVDLKSSKKVAVIGAGPAGLASAMFLRRNGMDVTVMDKREKPYGIVEYVIPEFRISSDMIKKDFELVKKQGVKFKFGINGDSNIDELKKKYDYIVLATGAWKPGKVSLKEGKEKVVDAISFLERYKSEKKNVKLGRHVCIIGGGDVAMDSARAAKRVTGVENVSIVYRRTKKYMPASREELDLADSEGILFEELLSPTAIKDGKLICDEMKLGERDASGRRRPVKTGSMKTLDADTVIFAVGEQIDSELLTNNGIKLDEKGLPQISNSCETNISNVYVAGDAKKGPSTIVSAIADGKAIAKDILTKENLSSDFVQKDISFDTKELYSKKGILKNPAYNECESKRCLACNHICELCVDVCPNRANVLVKVEQNSASSHQIVHVDGMCNECGNCGIFCPYKGNPYKDKVTLFWSKEDFEDSTNKGFLILDKEKCICKVREEDGQITDYTLGDKDMISEEMENIIKACIEKYSYMIK</sequence>
<evidence type="ECO:0000256" key="2">
    <source>
        <dbReference type="ARBA" id="ARBA00023004"/>
    </source>
</evidence>
<comment type="caution">
    <text evidence="5">The sequence shown here is derived from an EMBL/GenBank/DDBJ whole genome shotgun (WGS) entry which is preliminary data.</text>
</comment>
<dbReference type="PANTHER" id="PTHR42783:SF3">
    <property type="entry name" value="GLUTAMATE SYNTHASE [NADPH] SMALL CHAIN-RELATED"/>
    <property type="match status" value="1"/>
</dbReference>
<evidence type="ECO:0000259" key="4">
    <source>
        <dbReference type="PROSITE" id="PS51379"/>
    </source>
</evidence>
<dbReference type="Pfam" id="PF07992">
    <property type="entry name" value="Pyr_redox_2"/>
    <property type="match status" value="1"/>
</dbReference>
<evidence type="ECO:0000313" key="5">
    <source>
        <dbReference type="EMBL" id="MEY8000779.1"/>
    </source>
</evidence>
<dbReference type="PRINTS" id="PR00419">
    <property type="entry name" value="ADXRDTASE"/>
</dbReference>
<dbReference type="InterPro" id="IPR017701">
    <property type="entry name" value="Se_rdtase_YgfK"/>
</dbReference>
<proteinExistence type="predicted"/>
<dbReference type="InterPro" id="IPR017900">
    <property type="entry name" value="4Fe4S_Fe_S_CS"/>
</dbReference>
<dbReference type="Proteomes" id="UP001564657">
    <property type="component" value="Unassembled WGS sequence"/>
</dbReference>
<evidence type="ECO:0000313" key="6">
    <source>
        <dbReference type="Proteomes" id="UP001564657"/>
    </source>
</evidence>
<dbReference type="SUPFAM" id="SSF51971">
    <property type="entry name" value="Nucleotide-binding domain"/>
    <property type="match status" value="2"/>
</dbReference>
<keyword evidence="2" id="KW-0408">Iron</keyword>
<name>A0ABV4BPR4_9CLOT</name>
<feature type="domain" description="4Fe-4S ferredoxin-type" evidence="4">
    <location>
        <begin position="908"/>
        <end position="938"/>
    </location>
</feature>
<dbReference type="InterPro" id="IPR009051">
    <property type="entry name" value="Helical_ferredxn"/>
</dbReference>
<dbReference type="Gene3D" id="1.10.1060.10">
    <property type="entry name" value="Alpha-helical ferredoxin"/>
    <property type="match status" value="1"/>
</dbReference>
<protein>
    <submittedName>
        <fullName evidence="5">Selenate reductase subunit YgfK</fullName>
    </submittedName>
</protein>
<dbReference type="PROSITE" id="PS00198">
    <property type="entry name" value="4FE4S_FER_1"/>
    <property type="match status" value="1"/>
</dbReference>
<dbReference type="NCBIfam" id="TIGR03315">
    <property type="entry name" value="Se_ygfK"/>
    <property type="match status" value="1"/>
</dbReference>
<accession>A0ABV4BPR4</accession>
<keyword evidence="3" id="KW-0411">Iron-sulfur</keyword>
<dbReference type="SUPFAM" id="SSF51395">
    <property type="entry name" value="FMN-linked oxidoreductases"/>
    <property type="match status" value="1"/>
</dbReference>
<dbReference type="InterPro" id="IPR028261">
    <property type="entry name" value="DPD_II"/>
</dbReference>
<dbReference type="EMBL" id="JBGEWD010000010">
    <property type="protein sequence ID" value="MEY8000779.1"/>
    <property type="molecule type" value="Genomic_DNA"/>
</dbReference>
<dbReference type="Pfam" id="PF14691">
    <property type="entry name" value="Fer4_20"/>
    <property type="match status" value="1"/>
</dbReference>